<evidence type="ECO:0000256" key="3">
    <source>
        <dbReference type="ARBA" id="ARBA00022475"/>
    </source>
</evidence>
<dbReference type="PANTHER" id="PTHR43266">
    <property type="entry name" value="MACROLIDE-EFFLUX PROTEIN"/>
    <property type="match status" value="1"/>
</dbReference>
<dbReference type="CDD" id="cd06173">
    <property type="entry name" value="MFS_MefA_like"/>
    <property type="match status" value="1"/>
</dbReference>
<name>A0A3A0VRL5_STAGA</name>
<keyword evidence="3" id="KW-1003">Cell membrane</keyword>
<keyword evidence="4 7" id="KW-0812">Transmembrane</keyword>
<dbReference type="InterPro" id="IPR020846">
    <property type="entry name" value="MFS_dom"/>
</dbReference>
<protein>
    <submittedName>
        <fullName evidence="9">MFS transporter</fullName>
    </submittedName>
</protein>
<dbReference type="PROSITE" id="PS50850">
    <property type="entry name" value="MFS"/>
    <property type="match status" value="1"/>
</dbReference>
<dbReference type="Pfam" id="PF07690">
    <property type="entry name" value="MFS_1"/>
    <property type="match status" value="1"/>
</dbReference>
<reference evidence="9 10" key="1">
    <citation type="journal article" date="2016" name="Front. Microbiol.">
        <title>Comprehensive Phylogenetic Analysis of Bovine Non-aureus Staphylococci Species Based on Whole-Genome Sequencing.</title>
        <authorList>
            <person name="Naushad S."/>
            <person name="Barkema H.W."/>
            <person name="Luby C."/>
            <person name="Condas L.A."/>
            <person name="Nobrega D.B."/>
            <person name="Carson D.A."/>
            <person name="De Buck J."/>
        </authorList>
    </citation>
    <scope>NUCLEOTIDE SEQUENCE [LARGE SCALE GENOMIC DNA]</scope>
    <source>
        <strain evidence="9 10">SNUC 4781</strain>
    </source>
</reference>
<feature type="transmembrane region" description="Helical" evidence="7">
    <location>
        <begin position="346"/>
        <end position="368"/>
    </location>
</feature>
<accession>A0A3A0VRL5</accession>
<dbReference type="InterPro" id="IPR022324">
    <property type="entry name" value="Bacilysin_exporter_BacE_put"/>
</dbReference>
<dbReference type="EMBL" id="QYJN01000001">
    <property type="protein sequence ID" value="RIP37154.1"/>
    <property type="molecule type" value="Genomic_DNA"/>
</dbReference>
<feature type="transmembrane region" description="Helical" evidence="7">
    <location>
        <begin position="288"/>
        <end position="307"/>
    </location>
</feature>
<feature type="transmembrane region" description="Helical" evidence="7">
    <location>
        <begin position="169"/>
        <end position="192"/>
    </location>
</feature>
<evidence type="ECO:0000313" key="10">
    <source>
        <dbReference type="Proteomes" id="UP000265541"/>
    </source>
</evidence>
<dbReference type="RefSeq" id="WP_119483968.1">
    <property type="nucleotide sequence ID" value="NZ_QYJN01000001.1"/>
</dbReference>
<feature type="transmembrane region" description="Helical" evidence="7">
    <location>
        <begin position="221"/>
        <end position="248"/>
    </location>
</feature>
<feature type="transmembrane region" description="Helical" evidence="7">
    <location>
        <begin position="260"/>
        <end position="281"/>
    </location>
</feature>
<proteinExistence type="predicted"/>
<evidence type="ECO:0000259" key="8">
    <source>
        <dbReference type="PROSITE" id="PS50850"/>
    </source>
</evidence>
<evidence type="ECO:0000256" key="1">
    <source>
        <dbReference type="ARBA" id="ARBA00004651"/>
    </source>
</evidence>
<dbReference type="SUPFAM" id="SSF103473">
    <property type="entry name" value="MFS general substrate transporter"/>
    <property type="match status" value="1"/>
</dbReference>
<keyword evidence="2" id="KW-0813">Transport</keyword>
<dbReference type="OrthoDB" id="3613552at2"/>
<keyword evidence="5 7" id="KW-1133">Transmembrane helix</keyword>
<gene>
    <name evidence="9" type="ORF">BUZ14_00995</name>
</gene>
<evidence type="ECO:0000256" key="4">
    <source>
        <dbReference type="ARBA" id="ARBA00022692"/>
    </source>
</evidence>
<dbReference type="GO" id="GO:0022857">
    <property type="term" value="F:transmembrane transporter activity"/>
    <property type="evidence" value="ECO:0007669"/>
    <property type="project" value="InterPro"/>
</dbReference>
<organism evidence="9 10">
    <name type="scientific">Staphylococcus gallinarum</name>
    <dbReference type="NCBI Taxonomy" id="1293"/>
    <lineage>
        <taxon>Bacteria</taxon>
        <taxon>Bacillati</taxon>
        <taxon>Bacillota</taxon>
        <taxon>Bacilli</taxon>
        <taxon>Bacillales</taxon>
        <taxon>Staphylococcaceae</taxon>
        <taxon>Staphylococcus</taxon>
    </lineage>
</organism>
<dbReference type="AlphaFoldDB" id="A0A3A0VRL5"/>
<keyword evidence="6 7" id="KW-0472">Membrane</keyword>
<feature type="transmembrane region" description="Helical" evidence="7">
    <location>
        <begin position="12"/>
        <end position="39"/>
    </location>
</feature>
<evidence type="ECO:0000256" key="7">
    <source>
        <dbReference type="SAM" id="Phobius"/>
    </source>
</evidence>
<feature type="transmembrane region" description="Helical" evidence="7">
    <location>
        <begin position="78"/>
        <end position="98"/>
    </location>
</feature>
<evidence type="ECO:0000256" key="6">
    <source>
        <dbReference type="ARBA" id="ARBA00023136"/>
    </source>
</evidence>
<feature type="transmembrane region" description="Helical" evidence="7">
    <location>
        <begin position="374"/>
        <end position="395"/>
    </location>
</feature>
<feature type="transmembrane region" description="Helical" evidence="7">
    <location>
        <begin position="313"/>
        <end position="334"/>
    </location>
</feature>
<sequence>MGTSNKLIFNRTYMLMLLAGIFAMVGFSTILTTITWYAVKELQSSMALGYILVSATVPRLIMMTFSGMVADKFKKTTIMYYSNIAECLVLVILYFLIINNQLSLIPLMILAACFGMLDAFFGPASTSLIPKVVTQGQLQRANSLFQGGTQISFIFGPIIAGVIMEHFSIATSFYISLIFVFLSAIFVFPHFIDEADVKERSDNTPIKDIVEGFRYVKSSRFLITGIIILITANFFGLGALSVGIPIIVESLGGTPINLTYLQSSLGVGMLVGTGLLSIITFQRGRGKLTIFTLLIMIVLLIIFTQVTTLIFQMLLLLLIGISYTFVYIPFITMAQEFTDEQVTGRVMSLIFLAMTGFDPISYVVISGLNTMDISIFNVLAISAFSSLFVWILILFNSKNYRQLN</sequence>
<comment type="caution">
    <text evidence="9">The sequence shown here is derived from an EMBL/GenBank/DDBJ whole genome shotgun (WGS) entry which is preliminary data.</text>
</comment>
<dbReference type="PRINTS" id="PR01988">
    <property type="entry name" value="EXPORTERBACE"/>
</dbReference>
<dbReference type="Gene3D" id="1.20.1250.20">
    <property type="entry name" value="MFS general substrate transporter like domains"/>
    <property type="match status" value="1"/>
</dbReference>
<evidence type="ECO:0000313" key="9">
    <source>
        <dbReference type="EMBL" id="RIP37154.1"/>
    </source>
</evidence>
<feature type="transmembrane region" description="Helical" evidence="7">
    <location>
        <begin position="45"/>
        <end position="66"/>
    </location>
</feature>
<dbReference type="GO" id="GO:0005886">
    <property type="term" value="C:plasma membrane"/>
    <property type="evidence" value="ECO:0007669"/>
    <property type="project" value="UniProtKB-SubCell"/>
</dbReference>
<evidence type="ECO:0000256" key="5">
    <source>
        <dbReference type="ARBA" id="ARBA00022989"/>
    </source>
</evidence>
<feature type="transmembrane region" description="Helical" evidence="7">
    <location>
        <begin position="143"/>
        <end position="163"/>
    </location>
</feature>
<dbReference type="PANTHER" id="PTHR43266:SF9">
    <property type="entry name" value="PERMEASE, MAJOR FACILITATOR SUPERFAMILY-RELATED"/>
    <property type="match status" value="1"/>
</dbReference>
<comment type="subcellular location">
    <subcellularLocation>
        <location evidence="1">Cell membrane</location>
        <topology evidence="1">Multi-pass membrane protein</topology>
    </subcellularLocation>
</comment>
<feature type="transmembrane region" description="Helical" evidence="7">
    <location>
        <begin position="104"/>
        <end position="122"/>
    </location>
</feature>
<dbReference type="InterPro" id="IPR011701">
    <property type="entry name" value="MFS"/>
</dbReference>
<dbReference type="Proteomes" id="UP000265541">
    <property type="component" value="Unassembled WGS sequence"/>
</dbReference>
<evidence type="ECO:0000256" key="2">
    <source>
        <dbReference type="ARBA" id="ARBA00022448"/>
    </source>
</evidence>
<feature type="domain" description="Major facilitator superfamily (MFS) profile" evidence="8">
    <location>
        <begin position="12"/>
        <end position="398"/>
    </location>
</feature>
<dbReference type="InterPro" id="IPR036259">
    <property type="entry name" value="MFS_trans_sf"/>
</dbReference>